<feature type="region of interest" description="Disordered" evidence="1">
    <location>
        <begin position="44"/>
        <end position="76"/>
    </location>
</feature>
<organism evidence="2 3">
    <name type="scientific">Senna tora</name>
    <dbReference type="NCBI Taxonomy" id="362788"/>
    <lineage>
        <taxon>Eukaryota</taxon>
        <taxon>Viridiplantae</taxon>
        <taxon>Streptophyta</taxon>
        <taxon>Embryophyta</taxon>
        <taxon>Tracheophyta</taxon>
        <taxon>Spermatophyta</taxon>
        <taxon>Magnoliopsida</taxon>
        <taxon>eudicotyledons</taxon>
        <taxon>Gunneridae</taxon>
        <taxon>Pentapetalae</taxon>
        <taxon>rosids</taxon>
        <taxon>fabids</taxon>
        <taxon>Fabales</taxon>
        <taxon>Fabaceae</taxon>
        <taxon>Caesalpinioideae</taxon>
        <taxon>Cassia clade</taxon>
        <taxon>Senna</taxon>
    </lineage>
</organism>
<dbReference type="EMBL" id="JAAIUW010000002">
    <property type="protein sequence ID" value="KAF7840769.1"/>
    <property type="molecule type" value="Genomic_DNA"/>
</dbReference>
<dbReference type="AlphaFoldDB" id="A0A834XB05"/>
<name>A0A834XB05_9FABA</name>
<dbReference type="Proteomes" id="UP000634136">
    <property type="component" value="Unassembled WGS sequence"/>
</dbReference>
<gene>
    <name evidence="2" type="ORF">G2W53_003067</name>
</gene>
<evidence type="ECO:0000313" key="2">
    <source>
        <dbReference type="EMBL" id="KAF7840769.1"/>
    </source>
</evidence>
<dbReference type="OrthoDB" id="1936010at2759"/>
<evidence type="ECO:0000256" key="1">
    <source>
        <dbReference type="SAM" id="MobiDB-lite"/>
    </source>
</evidence>
<proteinExistence type="predicted"/>
<accession>A0A834XB05</accession>
<protein>
    <submittedName>
        <fullName evidence="2">Uncharacterized protein</fullName>
    </submittedName>
</protein>
<evidence type="ECO:0000313" key="3">
    <source>
        <dbReference type="Proteomes" id="UP000634136"/>
    </source>
</evidence>
<reference evidence="2" key="1">
    <citation type="submission" date="2020-09" db="EMBL/GenBank/DDBJ databases">
        <title>Genome-Enabled Discovery of Anthraquinone Biosynthesis in Senna tora.</title>
        <authorList>
            <person name="Kang S.-H."/>
            <person name="Pandey R.P."/>
            <person name="Lee C.-M."/>
            <person name="Sim J.-S."/>
            <person name="Jeong J.-T."/>
            <person name="Choi B.-S."/>
            <person name="Jung M."/>
            <person name="Ginzburg D."/>
            <person name="Zhao K."/>
            <person name="Won S.Y."/>
            <person name="Oh T.-J."/>
            <person name="Yu Y."/>
            <person name="Kim N.-H."/>
            <person name="Lee O.R."/>
            <person name="Lee T.-H."/>
            <person name="Bashyal P."/>
            <person name="Kim T.-S."/>
            <person name="Lee W.-H."/>
            <person name="Kawkins C."/>
            <person name="Kim C.-K."/>
            <person name="Kim J.S."/>
            <person name="Ahn B.O."/>
            <person name="Rhee S.Y."/>
            <person name="Sohng J.K."/>
        </authorList>
    </citation>
    <scope>NUCLEOTIDE SEQUENCE</scope>
    <source>
        <tissue evidence="2">Leaf</tissue>
    </source>
</reference>
<sequence length="76" mass="8325">MESHSYKVYPKPTYNTITFMVAFMPLKVLVKLERRDYASIAIAGMKHSGPSPGGKGHRPRFLAQPQDSGPSPGVGH</sequence>
<comment type="caution">
    <text evidence="2">The sequence shown here is derived from an EMBL/GenBank/DDBJ whole genome shotgun (WGS) entry which is preliminary data.</text>
</comment>
<keyword evidence="3" id="KW-1185">Reference proteome</keyword>